<reference evidence="2" key="1">
    <citation type="submission" date="2019-08" db="EMBL/GenBank/DDBJ databases">
        <authorList>
            <person name="Kucharzyk K."/>
            <person name="Murdoch R.W."/>
            <person name="Higgins S."/>
            <person name="Loffler F."/>
        </authorList>
    </citation>
    <scope>NUCLEOTIDE SEQUENCE</scope>
</reference>
<keyword evidence="1" id="KW-0812">Transmembrane</keyword>
<accession>A0A645BWS4</accession>
<evidence type="ECO:0000313" key="2">
    <source>
        <dbReference type="EMBL" id="MPM69637.1"/>
    </source>
</evidence>
<proteinExistence type="predicted"/>
<comment type="caution">
    <text evidence="2">The sequence shown here is derived from an EMBL/GenBank/DDBJ whole genome shotgun (WGS) entry which is preliminary data.</text>
</comment>
<dbReference type="AlphaFoldDB" id="A0A645BWS4"/>
<keyword evidence="1" id="KW-0472">Membrane</keyword>
<gene>
    <name evidence="2" type="ORF">SDC9_116585</name>
</gene>
<feature type="transmembrane region" description="Helical" evidence="1">
    <location>
        <begin position="30"/>
        <end position="48"/>
    </location>
</feature>
<name>A0A645BWS4_9ZZZZ</name>
<protein>
    <submittedName>
        <fullName evidence="2">Uncharacterized protein</fullName>
    </submittedName>
</protein>
<organism evidence="2">
    <name type="scientific">bioreactor metagenome</name>
    <dbReference type="NCBI Taxonomy" id="1076179"/>
    <lineage>
        <taxon>unclassified sequences</taxon>
        <taxon>metagenomes</taxon>
        <taxon>ecological metagenomes</taxon>
    </lineage>
</organism>
<dbReference type="EMBL" id="VSSQ01022990">
    <property type="protein sequence ID" value="MPM69637.1"/>
    <property type="molecule type" value="Genomic_DNA"/>
</dbReference>
<sequence length="49" mass="5393">MSNPVDVLACAVTSLICFFILYAVLQLDILILGIVLISCFLFGKVLYLL</sequence>
<evidence type="ECO:0000256" key="1">
    <source>
        <dbReference type="SAM" id="Phobius"/>
    </source>
</evidence>
<keyword evidence="1" id="KW-1133">Transmembrane helix</keyword>
<feature type="transmembrane region" description="Helical" evidence="1">
    <location>
        <begin position="7"/>
        <end position="24"/>
    </location>
</feature>